<evidence type="ECO:0000313" key="3">
    <source>
        <dbReference type="EMBL" id="CCD22527.1"/>
    </source>
</evidence>
<feature type="domain" description="Tyrosine-protein phosphatase" evidence="2">
    <location>
        <begin position="8"/>
        <end position="193"/>
    </location>
</feature>
<dbReference type="RefSeq" id="XP_003667770.1">
    <property type="nucleotide sequence ID" value="XM_003667722.1"/>
</dbReference>
<accession>G0W3Y9</accession>
<dbReference type="OMA" id="HYPCYIH"/>
<dbReference type="OrthoDB" id="6375174at2759"/>
<dbReference type="HOGENOM" id="CLU_047845_4_0_1"/>
<reference evidence="3 4" key="1">
    <citation type="journal article" date="2011" name="Proc. Natl. Acad. Sci. U.S.A.">
        <title>Evolutionary erosion of yeast sex chromosomes by mating-type switching accidents.</title>
        <authorList>
            <person name="Gordon J.L."/>
            <person name="Armisen D."/>
            <person name="Proux-Wera E."/>
            <person name="Oheigeartaigh S.S."/>
            <person name="Byrne K.P."/>
            <person name="Wolfe K.H."/>
        </authorList>
    </citation>
    <scope>NUCLEOTIDE SEQUENCE [LARGE SCALE GENOMIC DNA]</scope>
    <source>
        <strain evidence="4">ATCC 10597 / BCRC 20456 / CBS 421 / NBRC 0211 / NRRL Y-12639</strain>
    </source>
</reference>
<dbReference type="SUPFAM" id="SSF52799">
    <property type="entry name" value="(Phosphotyrosine protein) phosphatases II"/>
    <property type="match status" value="1"/>
</dbReference>
<dbReference type="Pfam" id="PF03162">
    <property type="entry name" value="Y_phosphatase2"/>
    <property type="match status" value="1"/>
</dbReference>
<evidence type="ECO:0000313" key="4">
    <source>
        <dbReference type="Proteomes" id="UP000000689"/>
    </source>
</evidence>
<dbReference type="InterPro" id="IPR029021">
    <property type="entry name" value="Prot-tyrosine_phosphatase-like"/>
</dbReference>
<keyword evidence="4" id="KW-1185">Reference proteome</keyword>
<evidence type="ECO:0000256" key="1">
    <source>
        <dbReference type="SAM" id="MobiDB-lite"/>
    </source>
</evidence>
<dbReference type="PROSITE" id="PS50054">
    <property type="entry name" value="TYR_PHOSPHATASE_DUAL"/>
    <property type="match status" value="1"/>
</dbReference>
<dbReference type="Gene3D" id="3.90.190.10">
    <property type="entry name" value="Protein tyrosine phosphatase superfamily"/>
    <property type="match status" value="1"/>
</dbReference>
<feature type="compositionally biased region" description="Basic and acidic residues" evidence="1">
    <location>
        <begin position="81"/>
        <end position="93"/>
    </location>
</feature>
<dbReference type="Proteomes" id="UP000000689">
    <property type="component" value="Chromosome 1"/>
</dbReference>
<organism evidence="3 4">
    <name type="scientific">Naumovozyma dairenensis (strain ATCC 10597 / BCRC 20456 / CBS 421 / NBRC 0211 / NRRL Y-12639)</name>
    <name type="common">Saccharomyces dairenensis</name>
    <dbReference type="NCBI Taxonomy" id="1071378"/>
    <lineage>
        <taxon>Eukaryota</taxon>
        <taxon>Fungi</taxon>
        <taxon>Dikarya</taxon>
        <taxon>Ascomycota</taxon>
        <taxon>Saccharomycotina</taxon>
        <taxon>Saccharomycetes</taxon>
        <taxon>Saccharomycetales</taxon>
        <taxon>Saccharomycetaceae</taxon>
        <taxon>Naumovozyma</taxon>
    </lineage>
</organism>
<sequence length="255" mass="29479">MSLVTPLLFSTIQPQLYRGSQPREINIPFLKMLNLNYIVSLTSEPLGDDPTMLQFCHSNGISILHIPCQDDKQSDKKKKKLKEEEDNKKSEQDKGEKEVVVVKVKRKKRHVPIDYDVVERCVKFLVDKRHYPCYIHCSSGELITSLVVACLRKFSYWSTVSILNEFLVYNSSINIHERNFIENFNSEIEVENLKLIDKVPWISIQYLSNVDTKSSKKEVDNMSHMKTATTVSIRPNNSHQDSIPKGLPKLKFHSL</sequence>
<name>G0W3Y9_NAUDC</name>
<evidence type="ECO:0000259" key="2">
    <source>
        <dbReference type="PROSITE" id="PS50054"/>
    </source>
</evidence>
<proteinExistence type="predicted"/>
<dbReference type="InterPro" id="IPR020422">
    <property type="entry name" value="TYR_PHOSPHATASE_DUAL_dom"/>
</dbReference>
<dbReference type="PANTHER" id="PTHR31126:SF14">
    <property type="entry name" value="TYROSINE-PROTEIN PHOSPHATASE OCA6-RELATED"/>
    <property type="match status" value="1"/>
</dbReference>
<dbReference type="eggNOG" id="KOG1572">
    <property type="taxonomic scope" value="Eukaryota"/>
</dbReference>
<dbReference type="STRING" id="1071378.G0W3Y9"/>
<dbReference type="KEGG" id="ndi:NDAI_0A03700"/>
<feature type="region of interest" description="Disordered" evidence="1">
    <location>
        <begin position="74"/>
        <end position="93"/>
    </location>
</feature>
<protein>
    <recommendedName>
        <fullName evidence="2">Tyrosine-protein phosphatase domain-containing protein</fullName>
    </recommendedName>
</protein>
<dbReference type="EMBL" id="HE580267">
    <property type="protein sequence ID" value="CCD22527.1"/>
    <property type="molecule type" value="Genomic_DNA"/>
</dbReference>
<dbReference type="InterPro" id="IPR004861">
    <property type="entry name" value="Siw14-like"/>
</dbReference>
<gene>
    <name evidence="3" type="primary">NDAI0A03700</name>
    <name evidence="3" type="ordered locus">NDAI_0A03700</name>
</gene>
<dbReference type="AlphaFoldDB" id="G0W3Y9"/>
<dbReference type="GO" id="GO:0016791">
    <property type="term" value="F:phosphatase activity"/>
    <property type="evidence" value="ECO:0007669"/>
    <property type="project" value="TreeGrafter"/>
</dbReference>
<dbReference type="PANTHER" id="PTHR31126">
    <property type="entry name" value="TYROSINE-PROTEIN PHOSPHATASE"/>
    <property type="match status" value="1"/>
</dbReference>
<dbReference type="GeneID" id="11493621"/>